<sequence>MLLKQYENLLDGNPYLVFQAILLALKLRELHPINGNPYASLDITNNKPIHTAEHAGVEQQDVEKVEQRAVTALAIIADEAAAARPLLLQALTWLVPASLEATPSTPAKIANVRNFGLNNLLS</sequence>
<reference evidence="1" key="1">
    <citation type="submission" date="2023-05" db="EMBL/GenBank/DDBJ databases">
        <title>Nepenthes gracilis genome sequencing.</title>
        <authorList>
            <person name="Fukushima K."/>
        </authorList>
    </citation>
    <scope>NUCLEOTIDE SEQUENCE</scope>
    <source>
        <strain evidence="1">SING2019-196</strain>
    </source>
</reference>
<dbReference type="AlphaFoldDB" id="A0AAD3Y093"/>
<name>A0AAD3Y093_NEPGR</name>
<evidence type="ECO:0000313" key="2">
    <source>
        <dbReference type="Proteomes" id="UP001279734"/>
    </source>
</evidence>
<protein>
    <submittedName>
        <fullName evidence="1">Uncharacterized protein</fullName>
    </submittedName>
</protein>
<keyword evidence="2" id="KW-1185">Reference proteome</keyword>
<dbReference type="Proteomes" id="UP001279734">
    <property type="component" value="Unassembled WGS sequence"/>
</dbReference>
<accession>A0AAD3Y093</accession>
<evidence type="ECO:0000313" key="1">
    <source>
        <dbReference type="EMBL" id="GMH22829.1"/>
    </source>
</evidence>
<gene>
    <name evidence="1" type="ORF">Nepgr_024672</name>
</gene>
<comment type="caution">
    <text evidence="1">The sequence shown here is derived from an EMBL/GenBank/DDBJ whole genome shotgun (WGS) entry which is preliminary data.</text>
</comment>
<dbReference type="EMBL" id="BSYO01000025">
    <property type="protein sequence ID" value="GMH22829.1"/>
    <property type="molecule type" value="Genomic_DNA"/>
</dbReference>
<proteinExistence type="predicted"/>
<organism evidence="1 2">
    <name type="scientific">Nepenthes gracilis</name>
    <name type="common">Slender pitcher plant</name>
    <dbReference type="NCBI Taxonomy" id="150966"/>
    <lineage>
        <taxon>Eukaryota</taxon>
        <taxon>Viridiplantae</taxon>
        <taxon>Streptophyta</taxon>
        <taxon>Embryophyta</taxon>
        <taxon>Tracheophyta</taxon>
        <taxon>Spermatophyta</taxon>
        <taxon>Magnoliopsida</taxon>
        <taxon>eudicotyledons</taxon>
        <taxon>Gunneridae</taxon>
        <taxon>Pentapetalae</taxon>
        <taxon>Caryophyllales</taxon>
        <taxon>Nepenthaceae</taxon>
        <taxon>Nepenthes</taxon>
    </lineage>
</organism>